<dbReference type="EMBL" id="CAAALY010034130">
    <property type="protein sequence ID" value="VEL17781.1"/>
    <property type="molecule type" value="Genomic_DNA"/>
</dbReference>
<comment type="caution">
    <text evidence="1">The sequence shown here is derived from an EMBL/GenBank/DDBJ whole genome shotgun (WGS) entry which is preliminary data.</text>
</comment>
<evidence type="ECO:0000313" key="1">
    <source>
        <dbReference type="EMBL" id="VEL17781.1"/>
    </source>
</evidence>
<evidence type="ECO:0000313" key="2">
    <source>
        <dbReference type="Proteomes" id="UP000784294"/>
    </source>
</evidence>
<organism evidence="1 2">
    <name type="scientific">Protopolystoma xenopodis</name>
    <dbReference type="NCBI Taxonomy" id="117903"/>
    <lineage>
        <taxon>Eukaryota</taxon>
        <taxon>Metazoa</taxon>
        <taxon>Spiralia</taxon>
        <taxon>Lophotrochozoa</taxon>
        <taxon>Platyhelminthes</taxon>
        <taxon>Monogenea</taxon>
        <taxon>Polyopisthocotylea</taxon>
        <taxon>Polystomatidea</taxon>
        <taxon>Polystomatidae</taxon>
        <taxon>Protopolystoma</taxon>
    </lineage>
</organism>
<gene>
    <name evidence="1" type="ORF">PXEA_LOCUS11221</name>
</gene>
<reference evidence="1" key="1">
    <citation type="submission" date="2018-11" db="EMBL/GenBank/DDBJ databases">
        <authorList>
            <consortium name="Pathogen Informatics"/>
        </authorList>
    </citation>
    <scope>NUCLEOTIDE SEQUENCE</scope>
</reference>
<keyword evidence="2" id="KW-1185">Reference proteome</keyword>
<name>A0A448WQQ4_9PLAT</name>
<sequence length="97" mass="10229">MPLHPLVQIGRKVSLGRLCRGAEGGAHFGGRDTLFGRLRPRADGLKGPNAFRFPSLCTVQHPGGPGSEASTANGWGCILPDGGTRLKRPTSKSSHRS</sequence>
<dbReference type="Proteomes" id="UP000784294">
    <property type="component" value="Unassembled WGS sequence"/>
</dbReference>
<dbReference type="AlphaFoldDB" id="A0A448WQQ4"/>
<accession>A0A448WQQ4</accession>
<proteinExistence type="predicted"/>
<protein>
    <submittedName>
        <fullName evidence="1">Uncharacterized protein</fullName>
    </submittedName>
</protein>